<gene>
    <name evidence="2" type="ORF">LTR36_010339</name>
</gene>
<name>A0AAV9J4E5_9PEZI</name>
<sequence length="392" mass="45037">MRLLHTAKLVFEEFFENEVPPYAILSHRWDAKELSFQEFEDSRASPKFEKVKSFCAFALRNDHSYVWVDTCCIDKKSSAELSEALNSMFTWYRKAEICYAHLSDVVWTVTETVAAASDLNFELWEQCEQSDPFLRLSLEQFRESAWFTRGWTLQELLAPVKVLFLDCNWEPIFTRQELHSVISGITGINPLYLQRPRLVTQASVAEKMSWISRRETSRVEDMAYCLLGLFNVNMPLLYGEGKKAFLRLQIQIISQSDDESIFAWAGKQSGGAGMLASWPSAFSESGGISPCHRWHRPPYTMTNKGLQLYVPARAEDIADGSKKSIKFALNCKRGNDELEAPVIELERYKASVRWRRINCRELQWEEAPPGTQICGKAPSSMQCEPLFVHQAR</sequence>
<dbReference type="InterPro" id="IPR010730">
    <property type="entry name" value="HET"/>
</dbReference>
<evidence type="ECO:0000259" key="1">
    <source>
        <dbReference type="Pfam" id="PF06985"/>
    </source>
</evidence>
<dbReference type="AlphaFoldDB" id="A0AAV9J4E5"/>
<keyword evidence="3" id="KW-1185">Reference proteome</keyword>
<reference evidence="2 3" key="1">
    <citation type="submission" date="2021-11" db="EMBL/GenBank/DDBJ databases">
        <title>Black yeast isolated from Biological Soil Crust.</title>
        <authorList>
            <person name="Kurbessoian T."/>
        </authorList>
    </citation>
    <scope>NUCLEOTIDE SEQUENCE [LARGE SCALE GENOMIC DNA]</scope>
    <source>
        <strain evidence="2 3">CCFEE 5522</strain>
    </source>
</reference>
<proteinExistence type="predicted"/>
<dbReference type="PANTHER" id="PTHR10622">
    <property type="entry name" value="HET DOMAIN-CONTAINING PROTEIN"/>
    <property type="match status" value="1"/>
</dbReference>
<accession>A0AAV9J4E5</accession>
<dbReference type="Pfam" id="PF06985">
    <property type="entry name" value="HET"/>
    <property type="match status" value="1"/>
</dbReference>
<dbReference type="PANTHER" id="PTHR10622:SF10">
    <property type="entry name" value="HET DOMAIN-CONTAINING PROTEIN"/>
    <property type="match status" value="1"/>
</dbReference>
<evidence type="ECO:0000313" key="3">
    <source>
        <dbReference type="Proteomes" id="UP001324427"/>
    </source>
</evidence>
<protein>
    <recommendedName>
        <fullName evidence="1">Heterokaryon incompatibility domain-containing protein</fullName>
    </recommendedName>
</protein>
<dbReference type="EMBL" id="JAVFHQ010000082">
    <property type="protein sequence ID" value="KAK4539805.1"/>
    <property type="molecule type" value="Genomic_DNA"/>
</dbReference>
<feature type="domain" description="Heterokaryon incompatibility" evidence="1">
    <location>
        <begin position="22"/>
        <end position="155"/>
    </location>
</feature>
<evidence type="ECO:0000313" key="2">
    <source>
        <dbReference type="EMBL" id="KAK4539805.1"/>
    </source>
</evidence>
<comment type="caution">
    <text evidence="2">The sequence shown here is derived from an EMBL/GenBank/DDBJ whole genome shotgun (WGS) entry which is preliminary data.</text>
</comment>
<organism evidence="2 3">
    <name type="scientific">Oleoguttula mirabilis</name>
    <dbReference type="NCBI Taxonomy" id="1507867"/>
    <lineage>
        <taxon>Eukaryota</taxon>
        <taxon>Fungi</taxon>
        <taxon>Dikarya</taxon>
        <taxon>Ascomycota</taxon>
        <taxon>Pezizomycotina</taxon>
        <taxon>Dothideomycetes</taxon>
        <taxon>Dothideomycetidae</taxon>
        <taxon>Mycosphaerellales</taxon>
        <taxon>Teratosphaeriaceae</taxon>
        <taxon>Oleoguttula</taxon>
    </lineage>
</organism>
<dbReference type="Proteomes" id="UP001324427">
    <property type="component" value="Unassembled WGS sequence"/>
</dbReference>